<accession>A0ABZ0B8W9</accession>
<keyword evidence="2" id="KW-1185">Reference proteome</keyword>
<dbReference type="Proteomes" id="UP001302249">
    <property type="component" value="Chromosome"/>
</dbReference>
<reference evidence="1 2" key="1">
    <citation type="submission" date="2023-09" db="EMBL/GenBank/DDBJ databases">
        <authorList>
            <person name="Rey-Velasco X."/>
        </authorList>
    </citation>
    <scope>NUCLEOTIDE SEQUENCE [LARGE SCALE GENOMIC DNA]</scope>
    <source>
        <strain evidence="1 2">W311</strain>
    </source>
</reference>
<name>A0ABZ0B8W9_9SPHN</name>
<dbReference type="RefSeq" id="WP_313915465.1">
    <property type="nucleotide sequence ID" value="NZ_CP135076.1"/>
</dbReference>
<dbReference type="EMBL" id="CP135076">
    <property type="protein sequence ID" value="WNO53730.1"/>
    <property type="molecule type" value="Genomic_DNA"/>
</dbReference>
<evidence type="ECO:0000313" key="2">
    <source>
        <dbReference type="Proteomes" id="UP001302249"/>
    </source>
</evidence>
<proteinExistence type="predicted"/>
<sequence length="124" mass="13456">MSAIGWKLDAGERTELLDRFPPVWPDVVADHVTLKADASADEPLPTRKTAEIVGSIDDGEGLQAFVVSIGGTTDRPDGSTYHITWSLDRRRGRTAAQSNEVIAALGWKQLPTPVPIHIEPARFG</sequence>
<organism evidence="1 2">
    <name type="scientific">Stakelama saccharophila</name>
    <dbReference type="NCBI Taxonomy" id="3075605"/>
    <lineage>
        <taxon>Bacteria</taxon>
        <taxon>Pseudomonadati</taxon>
        <taxon>Pseudomonadota</taxon>
        <taxon>Alphaproteobacteria</taxon>
        <taxon>Sphingomonadales</taxon>
        <taxon>Sphingomonadaceae</taxon>
        <taxon>Stakelama</taxon>
    </lineage>
</organism>
<protein>
    <submittedName>
        <fullName evidence="1">Uncharacterized protein</fullName>
    </submittedName>
</protein>
<gene>
    <name evidence="1" type="ORF">RPR59_00215</name>
</gene>
<evidence type="ECO:0000313" key="1">
    <source>
        <dbReference type="EMBL" id="WNO53730.1"/>
    </source>
</evidence>